<dbReference type="PANTHER" id="PTHR47466">
    <property type="match status" value="1"/>
</dbReference>
<dbReference type="GO" id="GO:0006508">
    <property type="term" value="P:proteolysis"/>
    <property type="evidence" value="ECO:0007669"/>
    <property type="project" value="UniProtKB-KW"/>
</dbReference>
<dbReference type="Gene3D" id="3.40.390.10">
    <property type="entry name" value="Collagenase (Catalytic Domain)"/>
    <property type="match status" value="1"/>
</dbReference>
<dbReference type="InterPro" id="IPR008754">
    <property type="entry name" value="Peptidase_M43"/>
</dbReference>
<keyword evidence="12" id="KW-1185">Reference proteome</keyword>
<protein>
    <submittedName>
        <fullName evidence="11">Metalloprotease</fullName>
    </submittedName>
</protein>
<keyword evidence="3" id="KW-0479">Metal-binding</keyword>
<keyword evidence="8" id="KW-1015">Disulfide bond</keyword>
<name>A0A8H6MD68_9AGAR</name>
<dbReference type="Proteomes" id="UP000521943">
    <property type="component" value="Unassembled WGS sequence"/>
</dbReference>
<evidence type="ECO:0000256" key="4">
    <source>
        <dbReference type="ARBA" id="ARBA00022729"/>
    </source>
</evidence>
<dbReference type="SUPFAM" id="SSF55486">
    <property type="entry name" value="Metalloproteases ('zincins'), catalytic domain"/>
    <property type="match status" value="1"/>
</dbReference>
<keyword evidence="2 11" id="KW-0645">Protease</keyword>
<dbReference type="InterPro" id="IPR024079">
    <property type="entry name" value="MetalloPept_cat_dom_sf"/>
</dbReference>
<feature type="signal peptide" evidence="9">
    <location>
        <begin position="1"/>
        <end position="18"/>
    </location>
</feature>
<sequence length="333" mass="36606">MIMMSFPLKLFLSLTILATELGAFQTNGSHGWAGLNSRANLRPREVQRGRCTEVDPTTIERYERQFSLDRAHGLSSTFPNLQERTPDSPTRRAGLTKRQTLQNPIDVWFHVISADTTPENGNVPLLQVIDQIDALNLGFGPPGLRFALRNVTRTVNADWFNNGGPGTSQQDAMKASLRQGGPAVLNIYSVNFSGTWSSLLGYSTFPQTYASAPTDDGIVIHFASLPGGPLASYNQGKTGVHETGHWVGLYHTFQGSCFDPGDYVADTQPEATPSEGCMEGRATCVVGDVLEGEVDPIHNYMDYSPDACMYEFTPGQADRARMQLMFYRGIAYH</sequence>
<feature type="domain" description="Peptidase M43 pregnancy-associated plasma-A" evidence="10">
    <location>
        <begin position="232"/>
        <end position="322"/>
    </location>
</feature>
<evidence type="ECO:0000256" key="8">
    <source>
        <dbReference type="ARBA" id="ARBA00023157"/>
    </source>
</evidence>
<proteinExistence type="inferred from homology"/>
<dbReference type="EMBL" id="JACGCI010000004">
    <property type="protein sequence ID" value="KAF6764165.1"/>
    <property type="molecule type" value="Genomic_DNA"/>
</dbReference>
<keyword evidence="7 11" id="KW-0482">Metalloprotease</keyword>
<comment type="similarity">
    <text evidence="1">Belongs to the peptidase M43B family.</text>
</comment>
<evidence type="ECO:0000256" key="7">
    <source>
        <dbReference type="ARBA" id="ARBA00023049"/>
    </source>
</evidence>
<organism evidence="11 12">
    <name type="scientific">Ephemerocybe angulata</name>
    <dbReference type="NCBI Taxonomy" id="980116"/>
    <lineage>
        <taxon>Eukaryota</taxon>
        <taxon>Fungi</taxon>
        <taxon>Dikarya</taxon>
        <taxon>Basidiomycota</taxon>
        <taxon>Agaricomycotina</taxon>
        <taxon>Agaricomycetes</taxon>
        <taxon>Agaricomycetidae</taxon>
        <taxon>Agaricales</taxon>
        <taxon>Agaricineae</taxon>
        <taxon>Psathyrellaceae</taxon>
        <taxon>Ephemerocybe</taxon>
    </lineage>
</organism>
<evidence type="ECO:0000256" key="5">
    <source>
        <dbReference type="ARBA" id="ARBA00022801"/>
    </source>
</evidence>
<gene>
    <name evidence="11" type="ORF">DFP72DRAFT_415628</name>
</gene>
<dbReference type="PANTHER" id="PTHR47466:SF1">
    <property type="entry name" value="METALLOPROTEASE MEP1 (AFU_ORTHOLOGUE AFUA_1G07730)-RELATED"/>
    <property type="match status" value="1"/>
</dbReference>
<dbReference type="OrthoDB" id="536211at2759"/>
<dbReference type="Pfam" id="PF05572">
    <property type="entry name" value="Peptidase_M43"/>
    <property type="match status" value="1"/>
</dbReference>
<dbReference type="GO" id="GO:0046872">
    <property type="term" value="F:metal ion binding"/>
    <property type="evidence" value="ECO:0007669"/>
    <property type="project" value="UniProtKB-KW"/>
</dbReference>
<evidence type="ECO:0000256" key="9">
    <source>
        <dbReference type="SAM" id="SignalP"/>
    </source>
</evidence>
<evidence type="ECO:0000259" key="10">
    <source>
        <dbReference type="Pfam" id="PF05572"/>
    </source>
</evidence>
<evidence type="ECO:0000313" key="11">
    <source>
        <dbReference type="EMBL" id="KAF6764165.1"/>
    </source>
</evidence>
<comment type="caution">
    <text evidence="11">The sequence shown here is derived from an EMBL/GenBank/DDBJ whole genome shotgun (WGS) entry which is preliminary data.</text>
</comment>
<evidence type="ECO:0000256" key="2">
    <source>
        <dbReference type="ARBA" id="ARBA00022670"/>
    </source>
</evidence>
<evidence type="ECO:0000256" key="1">
    <source>
        <dbReference type="ARBA" id="ARBA00008721"/>
    </source>
</evidence>
<dbReference type="GO" id="GO:0008237">
    <property type="term" value="F:metallopeptidase activity"/>
    <property type="evidence" value="ECO:0007669"/>
    <property type="project" value="UniProtKB-KW"/>
</dbReference>
<keyword evidence="6" id="KW-0862">Zinc</keyword>
<keyword evidence="5" id="KW-0378">Hydrolase</keyword>
<reference evidence="11 12" key="1">
    <citation type="submission" date="2020-07" db="EMBL/GenBank/DDBJ databases">
        <title>Comparative genomics of pyrophilous fungi reveals a link between fire events and developmental genes.</title>
        <authorList>
            <consortium name="DOE Joint Genome Institute"/>
            <person name="Steindorff A.S."/>
            <person name="Carver A."/>
            <person name="Calhoun S."/>
            <person name="Stillman K."/>
            <person name="Liu H."/>
            <person name="Lipzen A."/>
            <person name="Pangilinan J."/>
            <person name="Labutti K."/>
            <person name="Bruns T.D."/>
            <person name="Grigoriev I.V."/>
        </authorList>
    </citation>
    <scope>NUCLEOTIDE SEQUENCE [LARGE SCALE GENOMIC DNA]</scope>
    <source>
        <strain evidence="11 12">CBS 144469</strain>
    </source>
</reference>
<evidence type="ECO:0000256" key="3">
    <source>
        <dbReference type="ARBA" id="ARBA00022723"/>
    </source>
</evidence>
<evidence type="ECO:0000256" key="6">
    <source>
        <dbReference type="ARBA" id="ARBA00022833"/>
    </source>
</evidence>
<dbReference type="CDD" id="cd04275">
    <property type="entry name" value="ZnMc_pappalysin_like"/>
    <property type="match status" value="1"/>
</dbReference>
<accession>A0A8H6MD68</accession>
<dbReference type="AlphaFoldDB" id="A0A8H6MD68"/>
<evidence type="ECO:0000313" key="12">
    <source>
        <dbReference type="Proteomes" id="UP000521943"/>
    </source>
</evidence>
<keyword evidence="4 9" id="KW-0732">Signal</keyword>
<feature type="chain" id="PRO_5034730455" evidence="9">
    <location>
        <begin position="19"/>
        <end position="333"/>
    </location>
</feature>